<dbReference type="Gene3D" id="3.40.50.300">
    <property type="entry name" value="P-loop containing nucleotide triphosphate hydrolases"/>
    <property type="match status" value="1"/>
</dbReference>
<dbReference type="SUPFAM" id="SSF52540">
    <property type="entry name" value="P-loop containing nucleoside triphosphate hydrolases"/>
    <property type="match status" value="1"/>
</dbReference>
<name>A0A7T3A825_SPHPI</name>
<dbReference type="AlphaFoldDB" id="A0A7T3A825"/>
<proteinExistence type="predicted"/>
<dbReference type="Proteomes" id="UP000594836">
    <property type="component" value="Chromosome"/>
</dbReference>
<evidence type="ECO:0000313" key="1">
    <source>
        <dbReference type="EMBL" id="QPT07895.1"/>
    </source>
</evidence>
<accession>A0A7T3A825</accession>
<organism evidence="1 2">
    <name type="scientific">Sphingomonas paucimobilis</name>
    <name type="common">Pseudomonas paucimobilis</name>
    <dbReference type="NCBI Taxonomy" id="13689"/>
    <lineage>
        <taxon>Bacteria</taxon>
        <taxon>Pseudomonadati</taxon>
        <taxon>Pseudomonadota</taxon>
        <taxon>Alphaproteobacteria</taxon>
        <taxon>Sphingomonadales</taxon>
        <taxon>Sphingomonadaceae</taxon>
        <taxon>Sphingomonas</taxon>
    </lineage>
</organism>
<dbReference type="RefSeq" id="WP_082132059.1">
    <property type="nucleotide sequence ID" value="NZ_AP023323.1"/>
</dbReference>
<dbReference type="Pfam" id="PF13481">
    <property type="entry name" value="AAA_25"/>
    <property type="match status" value="1"/>
</dbReference>
<dbReference type="EMBL" id="CP065713">
    <property type="protein sequence ID" value="QPT07895.1"/>
    <property type="molecule type" value="Genomic_DNA"/>
</dbReference>
<evidence type="ECO:0000313" key="2">
    <source>
        <dbReference type="Proteomes" id="UP000594836"/>
    </source>
</evidence>
<sequence length="422" mass="46082">MIAAASSSQAFAERPTAPLEAFDDAGTVRRGASISTGPAATIRATPFRWRDPSTIPTRPWVYGRWLLRGTVTAVVAPGGVGKSSFMAGTALALVTGRPLLGKSVWGGPQRAWYWNLEDDPEELERQIQSAAIYHRVTAQDCGDRLYIDSGLEIGHELCTAINGPDGFTIMRPVIDGLRAELLARKIDVLIVDPFVSSHSVEENDNNAIDTIVKEWARLAKRTNCAIVLVHHSKKLGSMKVTAEASRGASSLVNAARSTLVLNRMDDQEAERFMIDGDDEKRRLFTVQDDKHNRAPAEKAEWYRMASVDLGNFDGEHSDSVGVVTRWTPPDAFEGVTTDHLRKVQAIVADGEFRESSQAGNWVGNAVATALGISSEKHAKADRARISNILKEWLANGALRVERRMDAAKGREVPFVVCGVIAD</sequence>
<reference evidence="1 2" key="1">
    <citation type="submission" date="2020-12" db="EMBL/GenBank/DDBJ databases">
        <title>FDA dAtabase for Regulatory Grade micrObial Sequences (FDA-ARGOS): Supporting development and validation of Infectious Disease Dx tests.</title>
        <authorList>
            <person name="Sproer C."/>
            <person name="Gronow S."/>
            <person name="Severitt S."/>
            <person name="Schroder I."/>
            <person name="Tallon L."/>
            <person name="Sadzewicz L."/>
            <person name="Zhao X."/>
            <person name="Boylan J."/>
            <person name="Ott S."/>
            <person name="Bowen H."/>
            <person name="Vavikolanu K."/>
            <person name="Mehta A."/>
            <person name="Aluvathingal J."/>
            <person name="Nadendla S."/>
            <person name="Lowell S."/>
            <person name="Myers T."/>
            <person name="Yan Y."/>
            <person name="Sichtig H."/>
        </authorList>
    </citation>
    <scope>NUCLEOTIDE SEQUENCE [LARGE SCALE GENOMIC DNA]</scope>
    <source>
        <strain evidence="1 2">FDAARGOS_881</strain>
    </source>
</reference>
<protein>
    <submittedName>
        <fullName evidence="1">AAA family ATPase</fullName>
    </submittedName>
</protein>
<gene>
    <name evidence="1" type="ORF">I6G38_14035</name>
</gene>
<dbReference type="InterPro" id="IPR027417">
    <property type="entry name" value="P-loop_NTPase"/>
</dbReference>